<dbReference type="Gene3D" id="1.10.260.40">
    <property type="entry name" value="lambda repressor-like DNA-binding domains"/>
    <property type="match status" value="1"/>
</dbReference>
<dbReference type="OrthoDB" id="1856278at2"/>
<dbReference type="Gene3D" id="1.10.1180.10">
    <property type="entry name" value="B transposition protein, C-terminal domain"/>
    <property type="match status" value="1"/>
</dbReference>
<dbReference type="GO" id="GO:0003677">
    <property type="term" value="F:DNA binding"/>
    <property type="evidence" value="ECO:0007669"/>
    <property type="project" value="InterPro"/>
</dbReference>
<dbReference type="EMBL" id="CZBE01000009">
    <property type="protein sequence ID" value="CUP68875.1"/>
    <property type="molecule type" value="Genomic_DNA"/>
</dbReference>
<proteinExistence type="predicted"/>
<dbReference type="InterPro" id="IPR003593">
    <property type="entry name" value="AAA+_ATPase"/>
</dbReference>
<feature type="domain" description="AAA+ ATPase" evidence="1">
    <location>
        <begin position="100"/>
        <end position="227"/>
    </location>
</feature>
<dbReference type="GO" id="GO:0006313">
    <property type="term" value="P:DNA transposition"/>
    <property type="evidence" value="ECO:0007669"/>
    <property type="project" value="InterPro"/>
</dbReference>
<dbReference type="PANTHER" id="PTHR35894">
    <property type="entry name" value="GENERAL SECRETION PATHWAY PROTEIN A-RELATED"/>
    <property type="match status" value="1"/>
</dbReference>
<dbReference type="InterPro" id="IPR027417">
    <property type="entry name" value="P-loop_NTPase"/>
</dbReference>
<dbReference type="InterPro" id="IPR052026">
    <property type="entry name" value="ExeA_AAA_ATPase_DNA-bind"/>
</dbReference>
<dbReference type="InterPro" id="IPR036733">
    <property type="entry name" value="B_transposit_C_sf"/>
</dbReference>
<accession>A0A174QDT4</accession>
<dbReference type="AlphaFoldDB" id="A0A174QDT4"/>
<dbReference type="SUPFAM" id="SSF52540">
    <property type="entry name" value="P-loop containing nucleoside triphosphate hydrolases"/>
    <property type="match status" value="1"/>
</dbReference>
<dbReference type="Pfam" id="PF13401">
    <property type="entry name" value="AAA_22"/>
    <property type="match status" value="1"/>
</dbReference>
<protein>
    <submittedName>
        <fullName evidence="2">ATP-dependent transcriptional regulator</fullName>
    </submittedName>
</protein>
<dbReference type="InterPro" id="IPR009084">
    <property type="entry name" value="B_transpositn_C"/>
</dbReference>
<sequence>MAEQTRADFVSEIRKSLMEYISKAKESQSKVAKELGVSKTVLSLFLGGTYTGNNGELAKKIEQYIRMGTARQAVAKAPEICLSVNNTRAILEKAKIAHLYNDIVLIYGPAGCGKSTALKYYAQHNNGALYVEADVTTNSPRCILKLILAAMGEETKGSTADMMQTIISKLADTNRLLIIDEAQHLTEKSFDAVRAINDKAHIGIVYAGNPSILKRMYGRQEEELDQLYSRVVYKCPLNNCYTLEDIASIYAGVNINRECMQYLYQISKRKGGLRLMVNQCKIAQNLAAALNEDFSMKHLEKAAVRMGIGGAA</sequence>
<evidence type="ECO:0000313" key="2">
    <source>
        <dbReference type="EMBL" id="CUP68875.1"/>
    </source>
</evidence>
<gene>
    <name evidence="2" type="ORF">ERS852551_01613</name>
</gene>
<dbReference type="Pfam" id="PF09077">
    <property type="entry name" value="Phage-MuB_C"/>
    <property type="match status" value="1"/>
</dbReference>
<dbReference type="Gene3D" id="3.40.50.300">
    <property type="entry name" value="P-loop containing nucleotide triphosphate hydrolases"/>
    <property type="match status" value="1"/>
</dbReference>
<dbReference type="Proteomes" id="UP000095765">
    <property type="component" value="Unassembled WGS sequence"/>
</dbReference>
<dbReference type="RefSeq" id="WP_055244950.1">
    <property type="nucleotide sequence ID" value="NZ_CABIWA010000017.1"/>
</dbReference>
<evidence type="ECO:0000259" key="1">
    <source>
        <dbReference type="SMART" id="SM00382"/>
    </source>
</evidence>
<dbReference type="SMART" id="SM00382">
    <property type="entry name" value="AAA"/>
    <property type="match status" value="1"/>
</dbReference>
<reference evidence="2 3" key="1">
    <citation type="submission" date="2015-09" db="EMBL/GenBank/DDBJ databases">
        <authorList>
            <consortium name="Pathogen Informatics"/>
        </authorList>
    </citation>
    <scope>NUCLEOTIDE SEQUENCE [LARGE SCALE GENOMIC DNA]</scope>
    <source>
        <strain evidence="2 3">2789STDY5834939</strain>
    </source>
</reference>
<evidence type="ECO:0000313" key="3">
    <source>
        <dbReference type="Proteomes" id="UP000095765"/>
    </source>
</evidence>
<organism evidence="2 3">
    <name type="scientific">Anaerotruncus colihominis</name>
    <dbReference type="NCBI Taxonomy" id="169435"/>
    <lineage>
        <taxon>Bacteria</taxon>
        <taxon>Bacillati</taxon>
        <taxon>Bacillota</taxon>
        <taxon>Clostridia</taxon>
        <taxon>Eubacteriales</taxon>
        <taxon>Oscillospiraceae</taxon>
        <taxon>Anaerotruncus</taxon>
    </lineage>
</organism>
<dbReference type="InterPro" id="IPR010982">
    <property type="entry name" value="Lambda_DNA-bd_dom_sf"/>
</dbReference>
<name>A0A174QDT4_9FIRM</name>
<dbReference type="PANTHER" id="PTHR35894:SF5">
    <property type="entry name" value="MU-LIKE PROPHAGE FLUMU DNA TRANSPOSITION PROTEIN B"/>
    <property type="match status" value="1"/>
</dbReference>
<dbReference type="GO" id="GO:0016887">
    <property type="term" value="F:ATP hydrolysis activity"/>
    <property type="evidence" value="ECO:0007669"/>
    <property type="project" value="InterPro"/>
</dbReference>
<dbReference type="InterPro" id="IPR049945">
    <property type="entry name" value="AAA_22"/>
</dbReference>